<dbReference type="Pfam" id="PF01172">
    <property type="entry name" value="SBDS_N"/>
    <property type="match status" value="1"/>
</dbReference>
<gene>
    <name evidence="3" type="ORF">BDU57DRAFT_540187</name>
</gene>
<evidence type="ECO:0000313" key="3">
    <source>
        <dbReference type="EMBL" id="KAF1914220.1"/>
    </source>
</evidence>
<evidence type="ECO:0000313" key="4">
    <source>
        <dbReference type="Proteomes" id="UP000800096"/>
    </source>
</evidence>
<feature type="compositionally biased region" description="Polar residues" evidence="1">
    <location>
        <begin position="91"/>
        <end position="106"/>
    </location>
</feature>
<name>A0A6A5QHC8_AMPQU</name>
<dbReference type="InterPro" id="IPR039100">
    <property type="entry name" value="Sdo1/SBDS-like"/>
</dbReference>
<dbReference type="Gene3D" id="3.30.1250.10">
    <property type="entry name" value="Ribosome maturation protein SBDS, N-terminal domain"/>
    <property type="match status" value="1"/>
</dbReference>
<feature type="domain" description="Ribosome maturation protein SDO1/SBDS N-terminal" evidence="2">
    <location>
        <begin position="9"/>
        <end position="99"/>
    </location>
</feature>
<protein>
    <submittedName>
        <fullName evidence="3">Ribosome maturation protein</fullName>
    </submittedName>
</protein>
<dbReference type="PANTHER" id="PTHR10927:SF2">
    <property type="entry name" value="RESTRICTION OF TELOMERE CAPPING PROTEIN 3"/>
    <property type="match status" value="1"/>
</dbReference>
<evidence type="ECO:0000256" key="1">
    <source>
        <dbReference type="SAM" id="MobiDB-lite"/>
    </source>
</evidence>
<accession>A0A6A5QHC8</accession>
<dbReference type="Proteomes" id="UP000800096">
    <property type="component" value="Unassembled WGS sequence"/>
</dbReference>
<reference evidence="3" key="1">
    <citation type="journal article" date="2020" name="Stud. Mycol.">
        <title>101 Dothideomycetes genomes: a test case for predicting lifestyles and emergence of pathogens.</title>
        <authorList>
            <person name="Haridas S."/>
            <person name="Albert R."/>
            <person name="Binder M."/>
            <person name="Bloem J."/>
            <person name="Labutti K."/>
            <person name="Salamov A."/>
            <person name="Andreopoulos B."/>
            <person name="Baker S."/>
            <person name="Barry K."/>
            <person name="Bills G."/>
            <person name="Bluhm B."/>
            <person name="Cannon C."/>
            <person name="Castanera R."/>
            <person name="Culley D."/>
            <person name="Daum C."/>
            <person name="Ezra D."/>
            <person name="Gonzalez J."/>
            <person name="Henrissat B."/>
            <person name="Kuo A."/>
            <person name="Liang C."/>
            <person name="Lipzen A."/>
            <person name="Lutzoni F."/>
            <person name="Magnuson J."/>
            <person name="Mondo S."/>
            <person name="Nolan M."/>
            <person name="Ohm R."/>
            <person name="Pangilinan J."/>
            <person name="Park H.-J."/>
            <person name="Ramirez L."/>
            <person name="Alfaro M."/>
            <person name="Sun H."/>
            <person name="Tritt A."/>
            <person name="Yoshinaga Y."/>
            <person name="Zwiers L.-H."/>
            <person name="Turgeon B."/>
            <person name="Goodwin S."/>
            <person name="Spatafora J."/>
            <person name="Crous P."/>
            <person name="Grigoriev I."/>
        </authorList>
    </citation>
    <scope>NUCLEOTIDE SEQUENCE</scope>
    <source>
        <strain evidence="3">HMLAC05119</strain>
    </source>
</reference>
<dbReference type="SUPFAM" id="SSF89895">
    <property type="entry name" value="FYSH domain"/>
    <property type="match status" value="1"/>
</dbReference>
<organism evidence="3 4">
    <name type="scientific">Ampelomyces quisqualis</name>
    <name type="common">Powdery mildew agent</name>
    <dbReference type="NCBI Taxonomy" id="50730"/>
    <lineage>
        <taxon>Eukaryota</taxon>
        <taxon>Fungi</taxon>
        <taxon>Dikarya</taxon>
        <taxon>Ascomycota</taxon>
        <taxon>Pezizomycotina</taxon>
        <taxon>Dothideomycetes</taxon>
        <taxon>Pleosporomycetidae</taxon>
        <taxon>Pleosporales</taxon>
        <taxon>Pleosporineae</taxon>
        <taxon>Phaeosphaeriaceae</taxon>
        <taxon>Ampelomyces</taxon>
    </lineage>
</organism>
<dbReference type="AlphaFoldDB" id="A0A6A5QHC8"/>
<dbReference type="InterPro" id="IPR036786">
    <property type="entry name" value="Ribosome_mat_SBDS_N_sf"/>
</dbReference>
<dbReference type="EMBL" id="ML979137">
    <property type="protein sequence ID" value="KAF1914220.1"/>
    <property type="molecule type" value="Genomic_DNA"/>
</dbReference>
<dbReference type="OrthoDB" id="2567806at2759"/>
<proteinExistence type="predicted"/>
<sequence length="113" mass="12430">MARGNTGNTKVFYQGASEGFAVFVESEEIVRKWKEDRTIPLTEVVAGWKIFTTEHGKQGILNGASNLQLENEFGTKNEDDVVKKILEKGDIQSSENPERQGSTNDSKGAMAGH</sequence>
<feature type="region of interest" description="Disordered" evidence="1">
    <location>
        <begin position="88"/>
        <end position="113"/>
    </location>
</feature>
<dbReference type="PANTHER" id="PTHR10927">
    <property type="entry name" value="RIBOSOME MATURATION PROTEIN SBDS"/>
    <property type="match status" value="1"/>
</dbReference>
<keyword evidence="4" id="KW-1185">Reference proteome</keyword>
<dbReference type="InterPro" id="IPR019783">
    <property type="entry name" value="SDO1/SBDS_N"/>
</dbReference>
<evidence type="ECO:0000259" key="2">
    <source>
        <dbReference type="Pfam" id="PF01172"/>
    </source>
</evidence>